<evidence type="ECO:0000259" key="2">
    <source>
        <dbReference type="Pfam" id="PF01398"/>
    </source>
</evidence>
<gene>
    <name evidence="4" type="ORF">TL16_g12566</name>
</gene>
<proteinExistence type="predicted"/>
<dbReference type="InterPro" id="IPR000555">
    <property type="entry name" value="JAMM/MPN+_dom"/>
</dbReference>
<comment type="caution">
    <text evidence="4">The sequence shown here is derived from an EMBL/GenBank/DDBJ whole genome shotgun (WGS) entry which is preliminary data.</text>
</comment>
<dbReference type="PANTHER" id="PTHR10540">
    <property type="entry name" value="EUKARYOTIC TRANSLATION INITIATION FACTOR 3 SUBUNIT F-RELATED"/>
    <property type="match status" value="1"/>
</dbReference>
<dbReference type="Gene3D" id="3.40.140.10">
    <property type="entry name" value="Cytidine Deaminase, domain 2"/>
    <property type="match status" value="1"/>
</dbReference>
<evidence type="ECO:0008006" key="6">
    <source>
        <dbReference type="Google" id="ProtNLM"/>
    </source>
</evidence>
<sequence length="245" mass="27690">LENMFNMFRKVAAKERIVGFYSSGPKIKANDLKINELLGRFCKEPVFVIIDVRPNQEELPTTAYKAIEEVESEGKEIKKTFKHLPSTVGALEAEEVGVEHLLRDINDPTVSTVANRIKSKIDGLAALKEKLTEMKTYLEAVLEGKLPVNQQIMYNLQSIFNLLPNLNVSSLVTAMMVKTNDMHVVIYLSSLIRSVIALHDLVTNRIEYNAEEGGEEKKEDKKGEKKEEKRVMVKRGKKDEASAKK</sequence>
<name>A0A9W7BT23_9STRA</name>
<feature type="non-terminal residue" evidence="4">
    <location>
        <position position="245"/>
    </location>
</feature>
<dbReference type="PANTHER" id="PTHR10540:SF7">
    <property type="entry name" value="26S PROTEASOME NON-ATPASE REGULATORY SUBUNIT 7"/>
    <property type="match status" value="1"/>
</dbReference>
<organism evidence="4 5">
    <name type="scientific">Triparma laevis f. inornata</name>
    <dbReference type="NCBI Taxonomy" id="1714386"/>
    <lineage>
        <taxon>Eukaryota</taxon>
        <taxon>Sar</taxon>
        <taxon>Stramenopiles</taxon>
        <taxon>Ochrophyta</taxon>
        <taxon>Bolidophyceae</taxon>
        <taxon>Parmales</taxon>
        <taxon>Triparmaceae</taxon>
        <taxon>Triparma</taxon>
    </lineage>
</organism>
<dbReference type="GO" id="GO:0000502">
    <property type="term" value="C:proteasome complex"/>
    <property type="evidence" value="ECO:0007669"/>
    <property type="project" value="TreeGrafter"/>
</dbReference>
<dbReference type="InterPro" id="IPR024969">
    <property type="entry name" value="EIF3F/CSN6-like_C"/>
</dbReference>
<protein>
    <recommendedName>
        <fullName evidence="6">MPN domain-containing protein</fullName>
    </recommendedName>
</protein>
<dbReference type="Proteomes" id="UP001162640">
    <property type="component" value="Unassembled WGS sequence"/>
</dbReference>
<feature type="non-terminal residue" evidence="4">
    <location>
        <position position="1"/>
    </location>
</feature>
<evidence type="ECO:0000256" key="1">
    <source>
        <dbReference type="SAM" id="MobiDB-lite"/>
    </source>
</evidence>
<dbReference type="GO" id="GO:0008237">
    <property type="term" value="F:metallopeptidase activity"/>
    <property type="evidence" value="ECO:0007669"/>
    <property type="project" value="InterPro"/>
</dbReference>
<feature type="domain" description="EIF3F/CSN6-like C-terminal" evidence="3">
    <location>
        <begin position="92"/>
        <end position="202"/>
    </location>
</feature>
<accession>A0A9W7BT23</accession>
<feature type="compositionally biased region" description="Basic and acidic residues" evidence="1">
    <location>
        <begin position="215"/>
        <end position="245"/>
    </location>
</feature>
<evidence type="ECO:0000259" key="3">
    <source>
        <dbReference type="Pfam" id="PF13012"/>
    </source>
</evidence>
<feature type="region of interest" description="Disordered" evidence="1">
    <location>
        <begin position="209"/>
        <end position="245"/>
    </location>
</feature>
<evidence type="ECO:0000313" key="5">
    <source>
        <dbReference type="Proteomes" id="UP001162640"/>
    </source>
</evidence>
<dbReference type="EMBL" id="BLQM01000517">
    <property type="protein sequence ID" value="GMH93217.1"/>
    <property type="molecule type" value="Genomic_DNA"/>
</dbReference>
<evidence type="ECO:0000313" key="4">
    <source>
        <dbReference type="EMBL" id="GMH93217.1"/>
    </source>
</evidence>
<reference evidence="5" key="1">
    <citation type="journal article" date="2023" name="Commun. Biol.">
        <title>Genome analysis of Parmales, the sister group of diatoms, reveals the evolutionary specialization of diatoms from phago-mixotrophs to photoautotrophs.</title>
        <authorList>
            <person name="Ban H."/>
            <person name="Sato S."/>
            <person name="Yoshikawa S."/>
            <person name="Yamada K."/>
            <person name="Nakamura Y."/>
            <person name="Ichinomiya M."/>
            <person name="Sato N."/>
            <person name="Blanc-Mathieu R."/>
            <person name="Endo H."/>
            <person name="Kuwata A."/>
            <person name="Ogata H."/>
        </authorList>
    </citation>
    <scope>NUCLEOTIDE SEQUENCE [LARGE SCALE GENOMIC DNA]</scope>
</reference>
<dbReference type="Pfam" id="PF13012">
    <property type="entry name" value="MitMem_reg"/>
    <property type="match status" value="1"/>
</dbReference>
<dbReference type="GO" id="GO:0043161">
    <property type="term" value="P:proteasome-mediated ubiquitin-dependent protein catabolic process"/>
    <property type="evidence" value="ECO:0007669"/>
    <property type="project" value="TreeGrafter"/>
</dbReference>
<dbReference type="Pfam" id="PF01398">
    <property type="entry name" value="JAB"/>
    <property type="match status" value="1"/>
</dbReference>
<dbReference type="AlphaFoldDB" id="A0A9W7BT23"/>
<feature type="domain" description="JAB1/MPN/MOV34 metalloenzyme" evidence="2">
    <location>
        <begin position="2"/>
        <end position="43"/>
    </location>
</feature>